<dbReference type="PRINTS" id="PR00463">
    <property type="entry name" value="EP450I"/>
</dbReference>
<keyword evidence="3 11" id="KW-0349">Heme</keyword>
<keyword evidence="4" id="KW-0812">Transmembrane</keyword>
<evidence type="ECO:0000256" key="9">
    <source>
        <dbReference type="ARBA" id="ARBA00023033"/>
    </source>
</evidence>
<sequence length="469" mass="52688">MDLTASFLLLLLCLIWACFHLLQSNSRQYRRSAKLPPGPYPLPIIGNILQLGQNPTRSLTKLSKTYGPLMHLKLGTIDTIVVSSPEMAKEILQKHDQAFSLRMTTAANRAFGHHATSLGLRQEKLQKLLQYVQECCADGRAVDIGEAAFVTSLNFISNTLFSVDFADYNTDSSQELKEIVHGFMRVLGSPNLGDYFGFLGLFDPQGIKRDSEFYMGKLLAIFDGIIDKRVEASRNSQARKTDLLEVLLEISGGNQAELTRKDMKHLLLDLFVAGTDTTAATVEWVMTELLRNPDTMSKAKVEVRTVARENKQVNESNISNLPYLQAVIKETLRYHPPGPLIPRCKDEDDLEIDTYTIPKNAMVLINTWAIGRDSRIWPNPDSFKPERFLNKEVDVKGHDFQLIPFGAGRRICPGLPLAYRMVHLTVASLIENFDWKLEDGIMPEEVDLNEKFGITAQKAIPLRAVPTKA</sequence>
<organism evidence="14">
    <name type="scientific">Sesamum calycinum</name>
    <dbReference type="NCBI Taxonomy" id="2727403"/>
    <lineage>
        <taxon>Eukaryota</taxon>
        <taxon>Viridiplantae</taxon>
        <taxon>Streptophyta</taxon>
        <taxon>Embryophyta</taxon>
        <taxon>Tracheophyta</taxon>
        <taxon>Spermatophyta</taxon>
        <taxon>Magnoliopsida</taxon>
        <taxon>eudicotyledons</taxon>
        <taxon>Gunneridae</taxon>
        <taxon>Pentapetalae</taxon>
        <taxon>asterids</taxon>
        <taxon>lamiids</taxon>
        <taxon>Lamiales</taxon>
        <taxon>Pedaliaceae</taxon>
        <taxon>Sesamum</taxon>
    </lineage>
</organism>
<evidence type="ECO:0000313" key="14">
    <source>
        <dbReference type="EMBL" id="KAL0352038.1"/>
    </source>
</evidence>
<reference evidence="14" key="1">
    <citation type="submission" date="2020-06" db="EMBL/GenBank/DDBJ databases">
        <authorList>
            <person name="Li T."/>
            <person name="Hu X."/>
            <person name="Zhang T."/>
            <person name="Song X."/>
            <person name="Zhang H."/>
            <person name="Dai N."/>
            <person name="Sheng W."/>
            <person name="Hou X."/>
            <person name="Wei L."/>
        </authorList>
    </citation>
    <scope>NUCLEOTIDE SEQUENCE</scope>
    <source>
        <strain evidence="14">KEN8</strain>
        <tissue evidence="14">Leaf</tissue>
    </source>
</reference>
<feature type="chain" id="PRO_5043587572" evidence="13">
    <location>
        <begin position="18"/>
        <end position="469"/>
    </location>
</feature>
<feature type="binding site" description="axial binding residue" evidence="11">
    <location>
        <position position="412"/>
    </location>
    <ligand>
        <name>heme</name>
        <dbReference type="ChEBI" id="CHEBI:30413"/>
    </ligand>
    <ligandPart>
        <name>Fe</name>
        <dbReference type="ChEBI" id="CHEBI:18248"/>
    </ligandPart>
</feature>
<keyword evidence="6" id="KW-1133">Transmembrane helix</keyword>
<dbReference type="GO" id="GO:0005506">
    <property type="term" value="F:iron ion binding"/>
    <property type="evidence" value="ECO:0007669"/>
    <property type="project" value="InterPro"/>
</dbReference>
<evidence type="ECO:0000256" key="11">
    <source>
        <dbReference type="PIRSR" id="PIRSR602401-1"/>
    </source>
</evidence>
<protein>
    <submittedName>
        <fullName evidence="14">Cytochrome</fullName>
    </submittedName>
</protein>
<evidence type="ECO:0000256" key="4">
    <source>
        <dbReference type="ARBA" id="ARBA00022692"/>
    </source>
</evidence>
<dbReference type="Gene3D" id="1.10.630.10">
    <property type="entry name" value="Cytochrome P450"/>
    <property type="match status" value="1"/>
</dbReference>
<feature type="signal peptide" evidence="13">
    <location>
        <begin position="1"/>
        <end position="17"/>
    </location>
</feature>
<dbReference type="EMBL" id="JACGWM010000009">
    <property type="protein sequence ID" value="KAL0352038.1"/>
    <property type="molecule type" value="Genomic_DNA"/>
</dbReference>
<evidence type="ECO:0000256" key="7">
    <source>
        <dbReference type="ARBA" id="ARBA00023002"/>
    </source>
</evidence>
<evidence type="ECO:0000256" key="10">
    <source>
        <dbReference type="ARBA" id="ARBA00023136"/>
    </source>
</evidence>
<dbReference type="GO" id="GO:0020037">
    <property type="term" value="F:heme binding"/>
    <property type="evidence" value="ECO:0007669"/>
    <property type="project" value="InterPro"/>
</dbReference>
<evidence type="ECO:0000256" key="3">
    <source>
        <dbReference type="ARBA" id="ARBA00022617"/>
    </source>
</evidence>
<keyword evidence="5 11" id="KW-0479">Metal-binding</keyword>
<evidence type="ECO:0000256" key="1">
    <source>
        <dbReference type="ARBA" id="ARBA00004167"/>
    </source>
</evidence>
<dbReference type="PRINTS" id="PR00385">
    <property type="entry name" value="P450"/>
</dbReference>
<dbReference type="CDD" id="cd11073">
    <property type="entry name" value="CYP76-like"/>
    <property type="match status" value="1"/>
</dbReference>
<dbReference type="InterPro" id="IPR001128">
    <property type="entry name" value="Cyt_P450"/>
</dbReference>
<dbReference type="InterPro" id="IPR002401">
    <property type="entry name" value="Cyt_P450_E_grp-I"/>
</dbReference>
<evidence type="ECO:0000256" key="5">
    <source>
        <dbReference type="ARBA" id="ARBA00022723"/>
    </source>
</evidence>
<proteinExistence type="inferred from homology"/>
<keyword evidence="8 11" id="KW-0408">Iron</keyword>
<keyword evidence="13" id="KW-0732">Signal</keyword>
<dbReference type="PANTHER" id="PTHR47950:SF4">
    <property type="entry name" value="GERANIOL 8-HYDROXYLASE-LIKE"/>
    <property type="match status" value="1"/>
</dbReference>
<keyword evidence="9 12" id="KW-0503">Monooxygenase</keyword>
<dbReference type="PROSITE" id="PS00086">
    <property type="entry name" value="CYTOCHROME_P450"/>
    <property type="match status" value="1"/>
</dbReference>
<dbReference type="GO" id="GO:0004497">
    <property type="term" value="F:monooxygenase activity"/>
    <property type="evidence" value="ECO:0007669"/>
    <property type="project" value="UniProtKB-KW"/>
</dbReference>
<dbReference type="Pfam" id="PF00067">
    <property type="entry name" value="p450"/>
    <property type="match status" value="1"/>
</dbReference>
<dbReference type="GO" id="GO:0016705">
    <property type="term" value="F:oxidoreductase activity, acting on paired donors, with incorporation or reduction of molecular oxygen"/>
    <property type="evidence" value="ECO:0007669"/>
    <property type="project" value="InterPro"/>
</dbReference>
<comment type="similarity">
    <text evidence="2 12">Belongs to the cytochrome P450 family.</text>
</comment>
<dbReference type="SUPFAM" id="SSF48264">
    <property type="entry name" value="Cytochrome P450"/>
    <property type="match status" value="1"/>
</dbReference>
<dbReference type="GO" id="GO:0016020">
    <property type="term" value="C:membrane"/>
    <property type="evidence" value="ECO:0007669"/>
    <property type="project" value="UniProtKB-SubCell"/>
</dbReference>
<evidence type="ECO:0000256" key="8">
    <source>
        <dbReference type="ARBA" id="ARBA00023004"/>
    </source>
</evidence>
<reference evidence="14" key="2">
    <citation type="journal article" date="2024" name="Plant">
        <title>Genomic evolution and insights into agronomic trait innovations of Sesamum species.</title>
        <authorList>
            <person name="Miao H."/>
            <person name="Wang L."/>
            <person name="Qu L."/>
            <person name="Liu H."/>
            <person name="Sun Y."/>
            <person name="Le M."/>
            <person name="Wang Q."/>
            <person name="Wei S."/>
            <person name="Zheng Y."/>
            <person name="Lin W."/>
            <person name="Duan Y."/>
            <person name="Cao H."/>
            <person name="Xiong S."/>
            <person name="Wang X."/>
            <person name="Wei L."/>
            <person name="Li C."/>
            <person name="Ma Q."/>
            <person name="Ju M."/>
            <person name="Zhao R."/>
            <person name="Li G."/>
            <person name="Mu C."/>
            <person name="Tian Q."/>
            <person name="Mei H."/>
            <person name="Zhang T."/>
            <person name="Gao T."/>
            <person name="Zhang H."/>
        </authorList>
    </citation>
    <scope>NUCLEOTIDE SEQUENCE</scope>
    <source>
        <strain evidence="14">KEN8</strain>
    </source>
</reference>
<dbReference type="FunFam" id="1.10.630.10:FF:000007">
    <property type="entry name" value="Cytochrome P450 76C4"/>
    <property type="match status" value="1"/>
</dbReference>
<dbReference type="InterPro" id="IPR036396">
    <property type="entry name" value="Cyt_P450_sf"/>
</dbReference>
<evidence type="ECO:0000256" key="6">
    <source>
        <dbReference type="ARBA" id="ARBA00022989"/>
    </source>
</evidence>
<comment type="cofactor">
    <cofactor evidence="11">
        <name>heme</name>
        <dbReference type="ChEBI" id="CHEBI:30413"/>
    </cofactor>
</comment>
<keyword evidence="10" id="KW-0472">Membrane</keyword>
<evidence type="ECO:0000256" key="12">
    <source>
        <dbReference type="RuleBase" id="RU000461"/>
    </source>
</evidence>
<name>A0AAW2P9T9_9LAMI</name>
<dbReference type="PANTHER" id="PTHR47950">
    <property type="entry name" value="CYTOCHROME P450, FAMILY 76, SUBFAMILY C, POLYPEPTIDE 5-RELATED"/>
    <property type="match status" value="1"/>
</dbReference>
<dbReference type="InterPro" id="IPR017972">
    <property type="entry name" value="Cyt_P450_CS"/>
</dbReference>
<gene>
    <name evidence="14" type="ORF">Scaly_1592500</name>
</gene>
<evidence type="ECO:0000256" key="2">
    <source>
        <dbReference type="ARBA" id="ARBA00010617"/>
    </source>
</evidence>
<evidence type="ECO:0000256" key="13">
    <source>
        <dbReference type="SAM" id="SignalP"/>
    </source>
</evidence>
<comment type="caution">
    <text evidence="14">The sequence shown here is derived from an EMBL/GenBank/DDBJ whole genome shotgun (WGS) entry which is preliminary data.</text>
</comment>
<dbReference type="AlphaFoldDB" id="A0AAW2P9T9"/>
<keyword evidence="7 12" id="KW-0560">Oxidoreductase</keyword>
<accession>A0AAW2P9T9</accession>
<comment type="subcellular location">
    <subcellularLocation>
        <location evidence="1">Membrane</location>
        <topology evidence="1">Single-pass membrane protein</topology>
    </subcellularLocation>
</comment>